<dbReference type="WBParaSite" id="nOo.2.0.1.t01702-RA">
    <property type="protein sequence ID" value="nOo.2.0.1.t01702-RA"/>
    <property type="gene ID" value="nOo.2.0.1.g01702"/>
</dbReference>
<dbReference type="Gene3D" id="4.10.410.20">
    <property type="match status" value="1"/>
</dbReference>
<dbReference type="STRING" id="42157.A0A182E169"/>
<organism evidence="8">
    <name type="scientific">Onchocerca ochengi</name>
    <name type="common">Filarial nematode worm</name>
    <dbReference type="NCBI Taxonomy" id="42157"/>
    <lineage>
        <taxon>Eukaryota</taxon>
        <taxon>Metazoa</taxon>
        <taxon>Ecdysozoa</taxon>
        <taxon>Nematoda</taxon>
        <taxon>Chromadorea</taxon>
        <taxon>Rhabditida</taxon>
        <taxon>Spirurina</taxon>
        <taxon>Spiruromorpha</taxon>
        <taxon>Filarioidea</taxon>
        <taxon>Onchocercidae</taxon>
        <taxon>Onchocerca</taxon>
    </lineage>
</organism>
<dbReference type="PANTHER" id="PTHR20920">
    <property type="entry name" value="RPE-SPONDIN"/>
    <property type="match status" value="1"/>
</dbReference>
<dbReference type="PROSITE" id="PS50092">
    <property type="entry name" value="TSP1"/>
    <property type="match status" value="1"/>
</dbReference>
<reference evidence="8" key="1">
    <citation type="submission" date="2016-06" db="UniProtKB">
        <authorList>
            <consortium name="WormBaseParasite"/>
        </authorList>
    </citation>
    <scope>IDENTIFICATION</scope>
</reference>
<evidence type="ECO:0000256" key="3">
    <source>
        <dbReference type="ARBA" id="ARBA00023180"/>
    </source>
</evidence>
<dbReference type="OrthoDB" id="98591at2759"/>
<dbReference type="Proteomes" id="UP000271087">
    <property type="component" value="Unassembled WGS sequence"/>
</dbReference>
<feature type="chain" id="PRO_5043137238" evidence="4">
    <location>
        <begin position="16"/>
        <end position="443"/>
    </location>
</feature>
<feature type="domain" description="SMB" evidence="5">
    <location>
        <begin position="194"/>
        <end position="221"/>
    </location>
</feature>
<dbReference type="InterPro" id="IPR036383">
    <property type="entry name" value="TSP1_rpt_sf"/>
</dbReference>
<gene>
    <name evidence="6" type="ORF">NOO_LOCUS1702</name>
</gene>
<evidence type="ECO:0000313" key="7">
    <source>
        <dbReference type="Proteomes" id="UP000271087"/>
    </source>
</evidence>
<accession>A0A182E169</accession>
<evidence type="ECO:0000256" key="2">
    <source>
        <dbReference type="ARBA" id="ARBA00023157"/>
    </source>
</evidence>
<dbReference type="PROSITE" id="PS00524">
    <property type="entry name" value="SMB_1"/>
    <property type="match status" value="1"/>
</dbReference>
<dbReference type="InterPro" id="IPR000884">
    <property type="entry name" value="TSP1_rpt"/>
</dbReference>
<dbReference type="InterPro" id="IPR036024">
    <property type="entry name" value="Somatomedin_B-like_dom_sf"/>
</dbReference>
<sequence>MFIGVSNWLLYIVVTQIPIIRSGCYQKQSCCLGRNFTCVAVDDGIGHLPTKLRQQRLKKGRRGRWHSVDRKMKRTGKLLLQDLIALDGTGLGVTSNHGYDLSGDYLKNQGEQTDSRKFSNNIEISPFVRYQLIFGQPFYSEEQQPETIRYYKRHKLIRYSLLNQHIPVILKDFRDIQGSNDASKLAFLRNTIYDNLCYCDEKCLTFGDCCSDYSFVCPRMFPFMFRHDERIVNAVESAEALKFANSIDCAVSEWSVWSSCIPDQGDCRTGIQTRKRIIDRKPEHGGMKCPSLVEKMSCFNECPQQKRQNQPETTPVALILDYSYNKTREKFSHGNIHKEVVDKRSKLLYYCGIYELGWVNSNCIDKEISNKLYTGNNICVECQPEAQLHRNTATCTSDLSDGENGFWKLIGPKSCNGIWKRMYRIDNCRCETDFPRRDAFLFV</sequence>
<reference evidence="6 7" key="2">
    <citation type="submission" date="2018-08" db="EMBL/GenBank/DDBJ databases">
        <authorList>
            <person name="Laetsch R D."/>
            <person name="Stevens L."/>
            <person name="Kumar S."/>
            <person name="Blaxter L. M."/>
        </authorList>
    </citation>
    <scope>NUCLEOTIDE SEQUENCE [LARGE SCALE GENOMIC DNA]</scope>
</reference>
<dbReference type="InterPro" id="IPR056801">
    <property type="entry name" value="SBSPON_C"/>
</dbReference>
<evidence type="ECO:0000259" key="5">
    <source>
        <dbReference type="PROSITE" id="PS50958"/>
    </source>
</evidence>
<dbReference type="InterPro" id="IPR044004">
    <property type="entry name" value="TSP1_spondin_dom"/>
</dbReference>
<feature type="signal peptide" evidence="4">
    <location>
        <begin position="1"/>
        <end position="15"/>
    </location>
</feature>
<dbReference type="Gene3D" id="2.20.100.10">
    <property type="entry name" value="Thrombospondin type-1 (TSP1) repeat"/>
    <property type="match status" value="1"/>
</dbReference>
<dbReference type="SUPFAM" id="SSF90188">
    <property type="entry name" value="Somatomedin B domain"/>
    <property type="match status" value="1"/>
</dbReference>
<keyword evidence="1 4" id="KW-0732">Signal</keyword>
<keyword evidence="7" id="KW-1185">Reference proteome</keyword>
<dbReference type="PANTHER" id="PTHR20920:SF5">
    <property type="entry name" value="SMB DOMAIN-CONTAINING PROTEIN"/>
    <property type="match status" value="1"/>
</dbReference>
<dbReference type="Pfam" id="PF19028">
    <property type="entry name" value="TSP1_spondin"/>
    <property type="match status" value="1"/>
</dbReference>
<dbReference type="AlphaFoldDB" id="A0A182E169"/>
<dbReference type="Pfam" id="PF01033">
    <property type="entry name" value="Somatomedin_B"/>
    <property type="match status" value="1"/>
</dbReference>
<dbReference type="InterPro" id="IPR001212">
    <property type="entry name" value="Somatomedin_B_dom"/>
</dbReference>
<keyword evidence="2" id="KW-1015">Disulfide bond</keyword>
<dbReference type="PROSITE" id="PS50958">
    <property type="entry name" value="SMB_2"/>
    <property type="match status" value="1"/>
</dbReference>
<evidence type="ECO:0000313" key="6">
    <source>
        <dbReference type="EMBL" id="VDK64724.1"/>
    </source>
</evidence>
<evidence type="ECO:0000256" key="1">
    <source>
        <dbReference type="ARBA" id="ARBA00022729"/>
    </source>
</evidence>
<dbReference type="EMBL" id="UYRW01000229">
    <property type="protein sequence ID" value="VDK64724.1"/>
    <property type="molecule type" value="Genomic_DNA"/>
</dbReference>
<name>A0A182E169_ONCOC</name>
<dbReference type="Pfam" id="PF25031">
    <property type="entry name" value="SBSPON_C"/>
    <property type="match status" value="1"/>
</dbReference>
<protein>
    <submittedName>
        <fullName evidence="8">SMB domain-containing protein</fullName>
    </submittedName>
</protein>
<evidence type="ECO:0000313" key="8">
    <source>
        <dbReference type="WBParaSite" id="nOo.2.0.1.t01702-RA"/>
    </source>
</evidence>
<evidence type="ECO:0000256" key="4">
    <source>
        <dbReference type="SAM" id="SignalP"/>
    </source>
</evidence>
<dbReference type="SMART" id="SM00209">
    <property type="entry name" value="TSP1"/>
    <property type="match status" value="1"/>
</dbReference>
<dbReference type="InterPro" id="IPR039942">
    <property type="entry name" value="SBSPO"/>
</dbReference>
<dbReference type="SUPFAM" id="SSF82895">
    <property type="entry name" value="TSP-1 type 1 repeat"/>
    <property type="match status" value="1"/>
</dbReference>
<proteinExistence type="predicted"/>
<keyword evidence="3" id="KW-0325">Glycoprotein</keyword>